<feature type="compositionally biased region" description="Acidic residues" evidence="1">
    <location>
        <begin position="422"/>
        <end position="448"/>
    </location>
</feature>
<reference evidence="3" key="2">
    <citation type="submission" date="2020-09" db="EMBL/GenBank/DDBJ databases">
        <authorList>
            <person name="Sun Q."/>
            <person name="Zhou Y."/>
        </authorList>
    </citation>
    <scope>NUCLEOTIDE SEQUENCE</scope>
    <source>
        <strain evidence="3">CGMCC 1.16012</strain>
    </source>
</reference>
<protein>
    <recommendedName>
        <fullName evidence="2">Dynamin N-terminal domain-containing protein</fullName>
    </recommendedName>
</protein>
<feature type="compositionally biased region" description="Basic and acidic residues" evidence="1">
    <location>
        <begin position="496"/>
        <end position="507"/>
    </location>
</feature>
<feature type="domain" description="Dynamin N-terminal" evidence="2">
    <location>
        <begin position="19"/>
        <end position="154"/>
    </location>
</feature>
<evidence type="ECO:0000256" key="1">
    <source>
        <dbReference type="SAM" id="MobiDB-lite"/>
    </source>
</evidence>
<proteinExistence type="predicted"/>
<accession>A0A917EFQ1</accession>
<dbReference type="RefSeq" id="WP_095596907.1">
    <property type="nucleotide sequence ID" value="NZ_BMKN01000001.1"/>
</dbReference>
<keyword evidence="4" id="KW-1185">Reference proteome</keyword>
<sequence>MTLGLSDTNDAQEKQRPTIALMGEFSAGKTTLINFLLGADVLPTRVTATQLPPVWISYGERAAYFVDGEGNETPVEIEELATVGVEGVRYIRLFADSGVLAELDVIDTPGISDPNIPLHFRSFVAETADAILWCTHATQAWRESERSALDSMPKELLKHSVLLATRSDKLGVPERIRVRDRLIRETDGRFANIIMFSAVEAISACEQESEGELWAKSGGEELLKTLHHLSTAIADPYSERMELGMFAPAVPLEQVAQPPEAAGSLEDVLVLGTPAAAPTPARKPAAGGVVLPRRVRRKEVSRPLHKGEVTETPEVPAGAPVEEPVAEVNPEPIENAVEPARKDPVELTLVLTDNDAADAAPEELDEAEVQENLDTLELVEADLAPQEETVEEDEPPVAATEDPVEISEALIASIAGRVLDEPTDGAEEEVEPLEEAAPVAEEEAETTEEAPRTVVEAWEAYRDEHAPETVEDLDALVKSFLEQHTSAAVDDQSDTDEGREAGWRLYV</sequence>
<dbReference type="InterPro" id="IPR045063">
    <property type="entry name" value="Dynamin_N"/>
</dbReference>
<dbReference type="InterPro" id="IPR027417">
    <property type="entry name" value="P-loop_NTPase"/>
</dbReference>
<organism evidence="3 4">
    <name type="scientific">Actibacterium pelagium</name>
    <dbReference type="NCBI Taxonomy" id="2029103"/>
    <lineage>
        <taxon>Bacteria</taxon>
        <taxon>Pseudomonadati</taxon>
        <taxon>Pseudomonadota</taxon>
        <taxon>Alphaproteobacteria</taxon>
        <taxon>Rhodobacterales</taxon>
        <taxon>Roseobacteraceae</taxon>
        <taxon>Actibacterium</taxon>
    </lineage>
</organism>
<name>A0A917EFQ1_9RHOB</name>
<evidence type="ECO:0000259" key="2">
    <source>
        <dbReference type="Pfam" id="PF00350"/>
    </source>
</evidence>
<dbReference type="Gene3D" id="3.40.50.300">
    <property type="entry name" value="P-loop containing nucleotide triphosphate hydrolases"/>
    <property type="match status" value="1"/>
</dbReference>
<feature type="region of interest" description="Disordered" evidence="1">
    <location>
        <begin position="485"/>
        <end position="507"/>
    </location>
</feature>
<evidence type="ECO:0000313" key="4">
    <source>
        <dbReference type="Proteomes" id="UP000606730"/>
    </source>
</evidence>
<feature type="region of interest" description="Disordered" evidence="1">
    <location>
        <begin position="422"/>
        <end position="452"/>
    </location>
</feature>
<dbReference type="SUPFAM" id="SSF52540">
    <property type="entry name" value="P-loop containing nucleoside triphosphate hydrolases"/>
    <property type="match status" value="1"/>
</dbReference>
<dbReference type="AlphaFoldDB" id="A0A917EFQ1"/>
<gene>
    <name evidence="3" type="ORF">GCM10011517_01370</name>
</gene>
<dbReference type="Pfam" id="PF00350">
    <property type="entry name" value="Dynamin_N"/>
    <property type="match status" value="1"/>
</dbReference>
<reference evidence="3" key="1">
    <citation type="journal article" date="2014" name="Int. J. Syst. Evol. Microbiol.">
        <title>Complete genome sequence of Corynebacterium casei LMG S-19264T (=DSM 44701T), isolated from a smear-ripened cheese.</title>
        <authorList>
            <consortium name="US DOE Joint Genome Institute (JGI-PGF)"/>
            <person name="Walter F."/>
            <person name="Albersmeier A."/>
            <person name="Kalinowski J."/>
            <person name="Ruckert C."/>
        </authorList>
    </citation>
    <scope>NUCLEOTIDE SEQUENCE</scope>
    <source>
        <strain evidence="3">CGMCC 1.16012</strain>
    </source>
</reference>
<evidence type="ECO:0000313" key="3">
    <source>
        <dbReference type="EMBL" id="GGE37366.1"/>
    </source>
</evidence>
<dbReference type="EMBL" id="BMKN01000001">
    <property type="protein sequence ID" value="GGE37366.1"/>
    <property type="molecule type" value="Genomic_DNA"/>
</dbReference>
<comment type="caution">
    <text evidence="3">The sequence shown here is derived from an EMBL/GenBank/DDBJ whole genome shotgun (WGS) entry which is preliminary data.</text>
</comment>
<dbReference type="Proteomes" id="UP000606730">
    <property type="component" value="Unassembled WGS sequence"/>
</dbReference>